<dbReference type="EMBL" id="QKYT01000108">
    <property type="protein sequence ID" value="RIA93237.1"/>
    <property type="molecule type" value="Genomic_DNA"/>
</dbReference>
<evidence type="ECO:0000256" key="1">
    <source>
        <dbReference type="SAM" id="Phobius"/>
    </source>
</evidence>
<dbReference type="AlphaFoldDB" id="A0A397TAF3"/>
<name>A0A397TAF3_9GLOM</name>
<evidence type="ECO:0000313" key="3">
    <source>
        <dbReference type="Proteomes" id="UP000265703"/>
    </source>
</evidence>
<protein>
    <submittedName>
        <fullName evidence="2">Uncharacterized protein</fullName>
    </submittedName>
</protein>
<proteinExistence type="predicted"/>
<dbReference type="Proteomes" id="UP000265703">
    <property type="component" value="Unassembled WGS sequence"/>
</dbReference>
<feature type="transmembrane region" description="Helical" evidence="1">
    <location>
        <begin position="21"/>
        <end position="44"/>
    </location>
</feature>
<feature type="transmembrane region" description="Helical" evidence="1">
    <location>
        <begin position="56"/>
        <end position="74"/>
    </location>
</feature>
<comment type="caution">
    <text evidence="2">The sequence shown here is derived from an EMBL/GenBank/DDBJ whole genome shotgun (WGS) entry which is preliminary data.</text>
</comment>
<organism evidence="2 3">
    <name type="scientific">Glomus cerebriforme</name>
    <dbReference type="NCBI Taxonomy" id="658196"/>
    <lineage>
        <taxon>Eukaryota</taxon>
        <taxon>Fungi</taxon>
        <taxon>Fungi incertae sedis</taxon>
        <taxon>Mucoromycota</taxon>
        <taxon>Glomeromycotina</taxon>
        <taxon>Glomeromycetes</taxon>
        <taxon>Glomerales</taxon>
        <taxon>Glomeraceae</taxon>
        <taxon>Glomus</taxon>
    </lineage>
</organism>
<keyword evidence="3" id="KW-1185">Reference proteome</keyword>
<keyword evidence="1" id="KW-0812">Transmembrane</keyword>
<keyword evidence="1" id="KW-0472">Membrane</keyword>
<evidence type="ECO:0000313" key="2">
    <source>
        <dbReference type="EMBL" id="RIA93237.1"/>
    </source>
</evidence>
<accession>A0A397TAF3</accession>
<gene>
    <name evidence="2" type="ORF">C1645_762886</name>
</gene>
<keyword evidence="1" id="KW-1133">Transmembrane helix</keyword>
<sequence length="76" mass="9035">MQIVYSNDKDLLYSLGKALKACIIMCDIMIILIRELIFFLYVQSWINPVIGCHQKFHIIYLFILSHLHFFLTTWPS</sequence>
<reference evidence="2 3" key="1">
    <citation type="submission" date="2018-06" db="EMBL/GenBank/DDBJ databases">
        <title>Comparative genomics reveals the genomic features of Rhizophagus irregularis, R. cerebriforme, R. diaphanum and Gigaspora rosea, and their symbiotic lifestyle signature.</title>
        <authorList>
            <person name="Morin E."/>
            <person name="San Clemente H."/>
            <person name="Chen E.C.H."/>
            <person name="De La Providencia I."/>
            <person name="Hainaut M."/>
            <person name="Kuo A."/>
            <person name="Kohler A."/>
            <person name="Murat C."/>
            <person name="Tang N."/>
            <person name="Roy S."/>
            <person name="Loubradou J."/>
            <person name="Henrissat B."/>
            <person name="Grigoriev I.V."/>
            <person name="Corradi N."/>
            <person name="Roux C."/>
            <person name="Martin F.M."/>
        </authorList>
    </citation>
    <scope>NUCLEOTIDE SEQUENCE [LARGE SCALE GENOMIC DNA]</scope>
    <source>
        <strain evidence="2 3">DAOM 227022</strain>
    </source>
</reference>